<comment type="similarity">
    <text evidence="2 6">Belongs to the acyl-CoA dehydrogenase family.</text>
</comment>
<dbReference type="InterPro" id="IPR006089">
    <property type="entry name" value="Acyl-CoA_DH_CS"/>
</dbReference>
<dbReference type="FunFam" id="2.40.110.10:FF:000001">
    <property type="entry name" value="Acyl-CoA dehydrogenase, mitochondrial"/>
    <property type="match status" value="1"/>
</dbReference>
<dbReference type="InterPro" id="IPR037069">
    <property type="entry name" value="AcylCoA_DH/ox_N_sf"/>
</dbReference>
<dbReference type="PANTHER" id="PTHR43884:SF12">
    <property type="entry name" value="ISOVALERYL-COA DEHYDROGENASE, MITOCHONDRIAL-RELATED"/>
    <property type="match status" value="1"/>
</dbReference>
<keyword evidence="11" id="KW-1185">Reference proteome</keyword>
<evidence type="ECO:0000259" key="8">
    <source>
        <dbReference type="Pfam" id="PF02770"/>
    </source>
</evidence>
<evidence type="ECO:0000256" key="2">
    <source>
        <dbReference type="ARBA" id="ARBA00009347"/>
    </source>
</evidence>
<dbReference type="InterPro" id="IPR009100">
    <property type="entry name" value="AcylCoA_DH/oxidase_NM_dom_sf"/>
</dbReference>
<dbReference type="PANTHER" id="PTHR43884">
    <property type="entry name" value="ACYL-COA DEHYDROGENASE"/>
    <property type="match status" value="1"/>
</dbReference>
<dbReference type="Gene3D" id="1.10.540.10">
    <property type="entry name" value="Acyl-CoA dehydrogenase/oxidase, N-terminal domain"/>
    <property type="match status" value="1"/>
</dbReference>
<evidence type="ECO:0000256" key="3">
    <source>
        <dbReference type="ARBA" id="ARBA00022630"/>
    </source>
</evidence>
<name>D7CMS9_SYNLT</name>
<dbReference type="Pfam" id="PF00441">
    <property type="entry name" value="Acyl-CoA_dh_1"/>
    <property type="match status" value="1"/>
</dbReference>
<dbReference type="GO" id="GO:0003995">
    <property type="term" value="F:acyl-CoA dehydrogenase activity"/>
    <property type="evidence" value="ECO:0007669"/>
    <property type="project" value="InterPro"/>
</dbReference>
<dbReference type="EMBL" id="CP002048">
    <property type="protein sequence ID" value="ADI02014.1"/>
    <property type="molecule type" value="Genomic_DNA"/>
</dbReference>
<evidence type="ECO:0000256" key="1">
    <source>
        <dbReference type="ARBA" id="ARBA00001974"/>
    </source>
</evidence>
<evidence type="ECO:0000259" key="7">
    <source>
        <dbReference type="Pfam" id="PF00441"/>
    </source>
</evidence>
<sequence>MALGFDYNEDQLALQRTVRKFTENEIVPVRQYYDETEEFPWPVVKKMQELGIGCMNAPEKYNGMAFDNVTLCMVVEEICKGCLGIAITPLANMLASEPVVYAGTEEQKEWWFTGICNEGQLASYAVTEPGAGSDVANISTSAKKDGDYYILNGTKCFITNARYASKYAVLATLDKSKKHRGQCFFLLDRDWEGISIGKSEKKMGMRCSDTSELILDNVKVHKKYRVGEEGDGFKIAMTAFNSSRPFIAAASVGVATGAFEVARDYAKQRVAFGRPIADFQAIQFMLADMAMEIEAARLLWQKAAWQLDNKHPLEAAQLSAISKCYAADIAMKIATDAVQILGGYGFCRDYPAEKMMRDAKILQIFEGTSQIQRIIIARNLLG</sequence>
<dbReference type="InterPro" id="IPR006091">
    <property type="entry name" value="Acyl-CoA_Oxase/DH_mid-dom"/>
</dbReference>
<evidence type="ECO:0000256" key="6">
    <source>
        <dbReference type="RuleBase" id="RU362125"/>
    </source>
</evidence>
<comment type="cofactor">
    <cofactor evidence="1 6">
        <name>FAD</name>
        <dbReference type="ChEBI" id="CHEBI:57692"/>
    </cofactor>
</comment>
<dbReference type="Gene3D" id="2.40.110.10">
    <property type="entry name" value="Butyryl-CoA Dehydrogenase, subunit A, domain 2"/>
    <property type="match status" value="1"/>
</dbReference>
<keyword evidence="4 6" id="KW-0274">FAD</keyword>
<dbReference type="InterPro" id="IPR036250">
    <property type="entry name" value="AcylCo_DH-like_C"/>
</dbReference>
<feature type="domain" description="Acyl-CoA oxidase/dehydrogenase middle" evidence="8">
    <location>
        <begin position="124"/>
        <end position="218"/>
    </location>
</feature>
<keyword evidence="5 6" id="KW-0560">Oxidoreductase</keyword>
<dbReference type="Pfam" id="PF02771">
    <property type="entry name" value="Acyl-CoA_dh_N"/>
    <property type="match status" value="1"/>
</dbReference>
<proteinExistence type="inferred from homology"/>
<dbReference type="KEGG" id="slp:Slip_1241"/>
<dbReference type="EC" id="1.3.8.-" evidence="10"/>
<evidence type="ECO:0000313" key="10">
    <source>
        <dbReference type="EMBL" id="ADI02014.1"/>
    </source>
</evidence>
<dbReference type="AlphaFoldDB" id="D7CMS9"/>
<keyword evidence="3 6" id="KW-0285">Flavoprotein</keyword>
<evidence type="ECO:0000259" key="9">
    <source>
        <dbReference type="Pfam" id="PF02771"/>
    </source>
</evidence>
<dbReference type="STRING" id="643648.Slip_1241"/>
<dbReference type="RefSeq" id="WP_013175416.1">
    <property type="nucleotide sequence ID" value="NC_014220.1"/>
</dbReference>
<protein>
    <submittedName>
        <fullName evidence="10">Acyl-CoA dehydrogenase domain protein</fullName>
        <ecNumber evidence="10">1.3.8.-</ecNumber>
    </submittedName>
</protein>
<feature type="domain" description="Acyl-CoA dehydrogenase/oxidase C-terminal" evidence="7">
    <location>
        <begin position="230"/>
        <end position="381"/>
    </location>
</feature>
<dbReference type="GO" id="GO:0050660">
    <property type="term" value="F:flavin adenine dinucleotide binding"/>
    <property type="evidence" value="ECO:0007669"/>
    <property type="project" value="InterPro"/>
</dbReference>
<organism evidence="10 11">
    <name type="scientific">Syntrophothermus lipocalidus (strain DSM 12680 / TGB-C1)</name>
    <dbReference type="NCBI Taxonomy" id="643648"/>
    <lineage>
        <taxon>Bacteria</taxon>
        <taxon>Bacillati</taxon>
        <taxon>Bacillota</taxon>
        <taxon>Clostridia</taxon>
        <taxon>Eubacteriales</taxon>
        <taxon>Syntrophomonadaceae</taxon>
        <taxon>Syntrophothermus</taxon>
    </lineage>
</organism>
<dbReference type="SUPFAM" id="SSF56645">
    <property type="entry name" value="Acyl-CoA dehydrogenase NM domain-like"/>
    <property type="match status" value="1"/>
</dbReference>
<dbReference type="eggNOG" id="COG1960">
    <property type="taxonomic scope" value="Bacteria"/>
</dbReference>
<gene>
    <name evidence="10" type="ordered locus">Slip_1241</name>
</gene>
<dbReference type="FunFam" id="1.20.140.10:FF:000011">
    <property type="entry name" value="Medium-chain specific acyl-CoA dehydrogenase, mitochondrial"/>
    <property type="match status" value="1"/>
</dbReference>
<dbReference type="PROSITE" id="PS00073">
    <property type="entry name" value="ACYL_COA_DH_2"/>
    <property type="match status" value="1"/>
</dbReference>
<evidence type="ECO:0000313" key="11">
    <source>
        <dbReference type="Proteomes" id="UP000000378"/>
    </source>
</evidence>
<dbReference type="Pfam" id="PF02770">
    <property type="entry name" value="Acyl-CoA_dh_M"/>
    <property type="match status" value="1"/>
</dbReference>
<reference evidence="11" key="1">
    <citation type="journal article" date="2010" name="Stand. Genomic Sci.">
        <title>Complete genome sequence of Syntrophothermus lipocalidus type strain (TGB-C1T).</title>
        <authorList>
            <consortium name="US DOE Joint Genome Institute (JGI-PGF)"/>
            <person name="Djao O."/>
            <person name="Zhang X."/>
            <person name="Lucas S."/>
            <person name="Lapidus A."/>
            <person name="Glavina Del Rio T."/>
            <person name="Nolan M."/>
            <person name="Tice H."/>
            <person name="Cheng J."/>
            <person name="Han C."/>
            <person name="Tapia R."/>
            <person name="Goodwin L."/>
            <person name="Pitluck S."/>
            <person name="Liolios K."/>
            <person name="Ivanova N."/>
            <person name="Mavromatis K."/>
            <person name="Mikhailova N."/>
            <person name="Ovchinnikova G."/>
            <person name="Pati A."/>
            <person name="Brambilla E."/>
            <person name="Chen A."/>
            <person name="Palaniappan K."/>
            <person name="Land M."/>
            <person name="Hauser L."/>
            <person name="Chang Y."/>
            <person name="Jeffries C."/>
            <person name="Rohde M."/>
            <person name="Sikorski J."/>
            <person name="Spring S."/>
            <person name="Goker M."/>
            <person name="Detter J."/>
            <person name="Woyke T."/>
            <person name="Bristow J."/>
            <person name="Eisen J."/>
            <person name="Markowitz V."/>
            <person name="Hugenholtz P."/>
            <person name="Kyrpides N."/>
            <person name="Klenk H."/>
        </authorList>
    </citation>
    <scope>NUCLEOTIDE SEQUENCE [LARGE SCALE GENOMIC DNA]</scope>
    <source>
        <strain evidence="11">DSM 12680 / TGB-C1</strain>
    </source>
</reference>
<accession>D7CMS9</accession>
<dbReference type="PIRSF" id="PIRSF016578">
    <property type="entry name" value="HsaA"/>
    <property type="match status" value="1"/>
</dbReference>
<dbReference type="HOGENOM" id="CLU_018204_0_2_9"/>
<dbReference type="InterPro" id="IPR009075">
    <property type="entry name" value="AcylCo_DH/oxidase_C"/>
</dbReference>
<dbReference type="OrthoDB" id="9802447at2"/>
<dbReference type="Proteomes" id="UP000000378">
    <property type="component" value="Chromosome"/>
</dbReference>
<dbReference type="SUPFAM" id="SSF47203">
    <property type="entry name" value="Acyl-CoA dehydrogenase C-terminal domain-like"/>
    <property type="match status" value="1"/>
</dbReference>
<dbReference type="Gene3D" id="1.20.140.10">
    <property type="entry name" value="Butyryl-CoA Dehydrogenase, subunit A, domain 3"/>
    <property type="match status" value="1"/>
</dbReference>
<evidence type="ECO:0000256" key="4">
    <source>
        <dbReference type="ARBA" id="ARBA00022827"/>
    </source>
</evidence>
<feature type="domain" description="Acyl-CoA dehydrogenase/oxidase N-terminal" evidence="9">
    <location>
        <begin position="8"/>
        <end position="117"/>
    </location>
</feature>
<dbReference type="InterPro" id="IPR046373">
    <property type="entry name" value="Acyl-CoA_Oxase/DH_mid-dom_sf"/>
</dbReference>
<evidence type="ECO:0000256" key="5">
    <source>
        <dbReference type="ARBA" id="ARBA00023002"/>
    </source>
</evidence>
<reference evidence="10 11" key="2">
    <citation type="journal article" date="2010" name="Stand. Genomic Sci.">
        <title>Complete genome sequence of Syntrophothermus lipocalidus type strain (TGB-C1).</title>
        <authorList>
            <person name="Djao O.D."/>
            <person name="Zhang X."/>
            <person name="Lucas S."/>
            <person name="Lapidus A."/>
            <person name="Del Rio T.G."/>
            <person name="Nolan M."/>
            <person name="Tice H."/>
            <person name="Cheng J.F."/>
            <person name="Han C."/>
            <person name="Tapia R."/>
            <person name="Goodwin L."/>
            <person name="Pitluck S."/>
            <person name="Liolios K."/>
            <person name="Ivanova N."/>
            <person name="Mavromatis K."/>
            <person name="Mikhailova N."/>
            <person name="Ovchinnikova G."/>
            <person name="Pati A."/>
            <person name="Brambilla E."/>
            <person name="Chen A."/>
            <person name="Palaniappan K."/>
            <person name="Land M."/>
            <person name="Hauser L."/>
            <person name="Chang Y.J."/>
            <person name="Jeffries C.D."/>
            <person name="Rohde M."/>
            <person name="Sikorski J."/>
            <person name="Spring S."/>
            <person name="Goker M."/>
            <person name="Detter J.C."/>
            <person name="Woyke T."/>
            <person name="Bristow J."/>
            <person name="Eisen J.A."/>
            <person name="Markowitz V."/>
            <person name="Hugenholtz P."/>
            <person name="Kyrpides N.C."/>
            <person name="Klenk H.P."/>
        </authorList>
    </citation>
    <scope>NUCLEOTIDE SEQUENCE [LARGE SCALE GENOMIC DNA]</scope>
    <source>
        <strain evidence="11">DSM 12680 / TGB-C1</strain>
    </source>
</reference>
<dbReference type="InterPro" id="IPR013786">
    <property type="entry name" value="AcylCoA_DH/ox_N"/>
</dbReference>